<accession>A0A0F9GW56</accession>
<gene>
    <name evidence="1" type="ORF">LCGC14_1778710</name>
</gene>
<evidence type="ECO:0008006" key="2">
    <source>
        <dbReference type="Google" id="ProtNLM"/>
    </source>
</evidence>
<comment type="caution">
    <text evidence="1">The sequence shown here is derived from an EMBL/GenBank/DDBJ whole genome shotgun (WGS) entry which is preliminary data.</text>
</comment>
<sequence length="147" mass="17425">MNKIYVATSWRNPVQSYMVKILKLHGHRVYDFREKGFHWNDIDTNWEYWEIEEYREYLDHYIAEKGFLQDFDAMKWADIFIGIQPFGRSASIEMGWAAGQGKKTILLLADGEPELMVKIFDHICCNLDEVLNIIGRKENCNDKDKQN</sequence>
<dbReference type="Gene3D" id="3.40.50.450">
    <property type="match status" value="1"/>
</dbReference>
<dbReference type="SUPFAM" id="SSF52309">
    <property type="entry name" value="N-(deoxy)ribosyltransferase-like"/>
    <property type="match status" value="1"/>
</dbReference>
<evidence type="ECO:0000313" key="1">
    <source>
        <dbReference type="EMBL" id="KKM03009.1"/>
    </source>
</evidence>
<name>A0A0F9GW56_9ZZZZ</name>
<organism evidence="1">
    <name type="scientific">marine sediment metagenome</name>
    <dbReference type="NCBI Taxonomy" id="412755"/>
    <lineage>
        <taxon>unclassified sequences</taxon>
        <taxon>metagenomes</taxon>
        <taxon>ecological metagenomes</taxon>
    </lineage>
</organism>
<protein>
    <recommendedName>
        <fullName evidence="2">Nucleoside 2-deoxyribosyltransferase</fullName>
    </recommendedName>
</protein>
<dbReference type="AlphaFoldDB" id="A0A0F9GW56"/>
<reference evidence="1" key="1">
    <citation type="journal article" date="2015" name="Nature">
        <title>Complex archaea that bridge the gap between prokaryotes and eukaryotes.</title>
        <authorList>
            <person name="Spang A."/>
            <person name="Saw J.H."/>
            <person name="Jorgensen S.L."/>
            <person name="Zaremba-Niedzwiedzka K."/>
            <person name="Martijn J."/>
            <person name="Lind A.E."/>
            <person name="van Eijk R."/>
            <person name="Schleper C."/>
            <person name="Guy L."/>
            <person name="Ettema T.J."/>
        </authorList>
    </citation>
    <scope>NUCLEOTIDE SEQUENCE</scope>
</reference>
<dbReference type="EMBL" id="LAZR01016788">
    <property type="protein sequence ID" value="KKM03009.1"/>
    <property type="molecule type" value="Genomic_DNA"/>
</dbReference>
<proteinExistence type="predicted"/>